<dbReference type="SMART" id="SM00986">
    <property type="entry name" value="UDG"/>
    <property type="match status" value="1"/>
</dbReference>
<evidence type="ECO:0000313" key="11">
    <source>
        <dbReference type="EMBL" id="BCX80953.1"/>
    </source>
</evidence>
<dbReference type="InterPro" id="IPR036895">
    <property type="entry name" value="Uracil-DNA_glycosylase-like_sf"/>
</dbReference>
<dbReference type="InterPro" id="IPR005273">
    <property type="entry name" value="Ura-DNA_glyco_family4"/>
</dbReference>
<proteinExistence type="inferred from homology"/>
<evidence type="ECO:0000313" key="12">
    <source>
        <dbReference type="Proteomes" id="UP001321825"/>
    </source>
</evidence>
<dbReference type="Pfam" id="PF03167">
    <property type="entry name" value="UDG"/>
    <property type="match status" value="1"/>
</dbReference>
<dbReference type="AlphaFoldDB" id="A0AAU9C084"/>
<sequence>MDPVRLRYLQAMGIQAWVLRQPVGEADSNAAPADEDELWRRLLDEIAHCTACDLHQTRTHTVPGTGDHHADWMLIGEGPGEQEDLKGEPFVGRAGKLLDEMIRALGYRREQVYITNAVKCRPPGNRDPKPEEVAACEPFLQRQIALVRPRIILAVGRIAAQALLRTKVPLARLRGKVHDYDGIPLIVIYHPAYLLRNPAAKRQAWEDLKFAWRVYQQRLQEADG</sequence>
<feature type="domain" description="Uracil-DNA glycosylase-like" evidence="10">
    <location>
        <begin position="63"/>
        <end position="209"/>
    </location>
</feature>
<dbReference type="Proteomes" id="UP001321825">
    <property type="component" value="Chromosome"/>
</dbReference>
<keyword evidence="3" id="KW-0004">4Fe-4S</keyword>
<keyword evidence="11" id="KW-0326">Glycosidase</keyword>
<dbReference type="PANTHER" id="PTHR33693">
    <property type="entry name" value="TYPE-5 URACIL-DNA GLYCOSYLASE"/>
    <property type="match status" value="1"/>
</dbReference>
<keyword evidence="4" id="KW-0479">Metal-binding</keyword>
<dbReference type="PANTHER" id="PTHR33693:SF9">
    <property type="entry name" value="TYPE-4 URACIL-DNA GLYCOSYLASE"/>
    <property type="match status" value="1"/>
</dbReference>
<keyword evidence="6 11" id="KW-0378">Hydrolase</keyword>
<evidence type="ECO:0000256" key="4">
    <source>
        <dbReference type="ARBA" id="ARBA00022723"/>
    </source>
</evidence>
<evidence type="ECO:0000256" key="9">
    <source>
        <dbReference type="ARBA" id="ARBA00023204"/>
    </source>
</evidence>
<dbReference type="CDD" id="cd10030">
    <property type="entry name" value="UDG-F4_TTUDGA_SPO1dp_like"/>
    <property type="match status" value="1"/>
</dbReference>
<dbReference type="GO" id="GO:0097506">
    <property type="term" value="F:deaminated base DNA N-glycosylase activity"/>
    <property type="evidence" value="ECO:0007669"/>
    <property type="project" value="UniProtKB-ARBA"/>
</dbReference>
<evidence type="ECO:0000256" key="5">
    <source>
        <dbReference type="ARBA" id="ARBA00022763"/>
    </source>
</evidence>
<keyword evidence="5" id="KW-0227">DNA damage</keyword>
<gene>
    <name evidence="11" type="ORF">MIT9_P0531</name>
</gene>
<comment type="similarity">
    <text evidence="1">Belongs to the uracil-DNA glycosylase (UDG) superfamily. Type 4 (UDGa) family.</text>
</comment>
<evidence type="ECO:0000256" key="3">
    <source>
        <dbReference type="ARBA" id="ARBA00022485"/>
    </source>
</evidence>
<dbReference type="GO" id="GO:0046872">
    <property type="term" value="F:metal ion binding"/>
    <property type="evidence" value="ECO:0007669"/>
    <property type="project" value="UniProtKB-KW"/>
</dbReference>
<keyword evidence="12" id="KW-1185">Reference proteome</keyword>
<dbReference type="GO" id="GO:0006281">
    <property type="term" value="P:DNA repair"/>
    <property type="evidence" value="ECO:0007669"/>
    <property type="project" value="UniProtKB-KW"/>
</dbReference>
<organism evidence="11 12">
    <name type="scientific">Methylomarinovum caldicuralii</name>
    <dbReference type="NCBI Taxonomy" id="438856"/>
    <lineage>
        <taxon>Bacteria</taxon>
        <taxon>Pseudomonadati</taxon>
        <taxon>Pseudomonadota</taxon>
        <taxon>Gammaproteobacteria</taxon>
        <taxon>Methylococcales</taxon>
        <taxon>Methylothermaceae</taxon>
        <taxon>Methylomarinovum</taxon>
    </lineage>
</organism>
<dbReference type="SUPFAM" id="SSF52141">
    <property type="entry name" value="Uracil-DNA glycosylase-like"/>
    <property type="match status" value="1"/>
</dbReference>
<keyword evidence="8" id="KW-0411">Iron-sulfur</keyword>
<dbReference type="InterPro" id="IPR005122">
    <property type="entry name" value="Uracil-DNA_glycosylase-like"/>
</dbReference>
<evidence type="ECO:0000256" key="8">
    <source>
        <dbReference type="ARBA" id="ARBA00023014"/>
    </source>
</evidence>
<dbReference type="Gene3D" id="3.40.470.10">
    <property type="entry name" value="Uracil-DNA glycosylase-like domain"/>
    <property type="match status" value="1"/>
</dbReference>
<keyword evidence="9" id="KW-0234">DNA repair</keyword>
<accession>A0AAU9C084</accession>
<reference evidence="12" key="1">
    <citation type="journal article" date="2024" name="Int. J. Syst. Evol. Microbiol.">
        <title>Methylomarinovum tepidoasis sp. nov., a moderately thermophilic methanotroph of the family Methylothermaceae isolated from a deep-sea hydrothermal field.</title>
        <authorList>
            <person name="Hirayama H."/>
            <person name="Takaki Y."/>
            <person name="Abe M."/>
            <person name="Miyazaki M."/>
            <person name="Uematsu K."/>
            <person name="Matsui Y."/>
            <person name="Takai K."/>
        </authorList>
    </citation>
    <scope>NUCLEOTIDE SEQUENCE [LARGE SCALE GENOMIC DNA]</scope>
    <source>
        <strain evidence="12">IT-9</strain>
    </source>
</reference>
<protein>
    <recommendedName>
        <fullName evidence="2">Type-4 uracil-DNA glycosylase</fullName>
    </recommendedName>
</protein>
<keyword evidence="7" id="KW-0408">Iron</keyword>
<name>A0AAU9C084_9GAMM</name>
<dbReference type="KEGG" id="mcau:MIT9_P0531"/>
<dbReference type="GO" id="GO:0051539">
    <property type="term" value="F:4 iron, 4 sulfur cluster binding"/>
    <property type="evidence" value="ECO:0007669"/>
    <property type="project" value="UniProtKB-KW"/>
</dbReference>
<dbReference type="InterPro" id="IPR051536">
    <property type="entry name" value="UDG_Type-4/5"/>
</dbReference>
<dbReference type="SMART" id="SM00987">
    <property type="entry name" value="UreE_C"/>
    <property type="match status" value="1"/>
</dbReference>
<evidence type="ECO:0000256" key="6">
    <source>
        <dbReference type="ARBA" id="ARBA00022801"/>
    </source>
</evidence>
<evidence type="ECO:0000256" key="2">
    <source>
        <dbReference type="ARBA" id="ARBA00019403"/>
    </source>
</evidence>
<evidence type="ECO:0000259" key="10">
    <source>
        <dbReference type="SMART" id="SM00986"/>
    </source>
</evidence>
<evidence type="ECO:0000256" key="7">
    <source>
        <dbReference type="ARBA" id="ARBA00023004"/>
    </source>
</evidence>
<evidence type="ECO:0000256" key="1">
    <source>
        <dbReference type="ARBA" id="ARBA00006521"/>
    </source>
</evidence>
<dbReference type="EMBL" id="AP024714">
    <property type="protein sequence ID" value="BCX80953.1"/>
    <property type="molecule type" value="Genomic_DNA"/>
</dbReference>
<dbReference type="NCBIfam" id="TIGR00758">
    <property type="entry name" value="UDG_fam4"/>
    <property type="match status" value="1"/>
</dbReference>